<dbReference type="AlphaFoldDB" id="A0A1X3DFP7"/>
<reference evidence="2" key="1">
    <citation type="submission" date="2017-01" db="EMBL/GenBank/DDBJ databases">
        <authorList>
            <person name="Wolfgang W.J."/>
            <person name="Cole J."/>
            <person name="Wroblewski D."/>
            <person name="Mcginnis J."/>
            <person name="Musser K.A."/>
        </authorList>
    </citation>
    <scope>NUCLEOTIDE SEQUENCE [LARGE SCALE GENOMIC DNA]</scope>
    <source>
        <strain evidence="2">DSM 19151</strain>
    </source>
</reference>
<gene>
    <name evidence="1" type="ORF">BWD09_00245</name>
</gene>
<sequence>MGGIDYPGKPPRNHDTHYNVFTNSCIDFAGQGLAHIGLAGKSFDGNPLLMPDKQIEDFLEQMAKHSRSDISVRFEGKTHILKDGENLEKFWDKVAPNRHDVPYYMQNEPQPAQETLYAHNAPDQEKPLQTAEEYNPFLAYLENNPVTAEDAERFMQSVQDYDNELREQEMMMAMQQSRGRGMSM</sequence>
<comment type="caution">
    <text evidence="1">The sequence shown here is derived from an EMBL/GenBank/DDBJ whole genome shotgun (WGS) entry which is preliminary data.</text>
</comment>
<accession>A0A1X3DFP7</accession>
<evidence type="ECO:0000313" key="2">
    <source>
        <dbReference type="Proteomes" id="UP000193118"/>
    </source>
</evidence>
<dbReference type="Proteomes" id="UP000193118">
    <property type="component" value="Unassembled WGS sequence"/>
</dbReference>
<dbReference type="EMBL" id="MTBO01000001">
    <property type="protein sequence ID" value="OSI18738.1"/>
    <property type="molecule type" value="Genomic_DNA"/>
</dbReference>
<protein>
    <submittedName>
        <fullName evidence="1">Uncharacterized protein</fullName>
    </submittedName>
</protein>
<keyword evidence="2" id="KW-1185">Reference proteome</keyword>
<organism evidence="1 2">
    <name type="scientific">Neisseria dentiae</name>
    <dbReference type="NCBI Taxonomy" id="194197"/>
    <lineage>
        <taxon>Bacteria</taxon>
        <taxon>Pseudomonadati</taxon>
        <taxon>Pseudomonadota</taxon>
        <taxon>Betaproteobacteria</taxon>
        <taxon>Neisseriales</taxon>
        <taxon>Neisseriaceae</taxon>
        <taxon>Neisseria</taxon>
    </lineage>
</organism>
<evidence type="ECO:0000313" key="1">
    <source>
        <dbReference type="EMBL" id="OSI18738.1"/>
    </source>
</evidence>
<name>A0A1X3DFP7_9NEIS</name>
<proteinExistence type="predicted"/>